<dbReference type="RefSeq" id="WP_013299151.1">
    <property type="nucleotide sequence ID" value="NZ_CP016893.1"/>
</dbReference>
<dbReference type="PANTHER" id="PTHR33383:SF1">
    <property type="entry name" value="MEMBRANE PROTEIN INSERTION EFFICIENCY FACTOR-RELATED"/>
    <property type="match status" value="1"/>
</dbReference>
<reference evidence="3 4" key="1">
    <citation type="submission" date="2016-08" db="EMBL/GenBank/DDBJ databases">
        <title>A novel genetic cassette of butanologenic Thermoanaerobacterium thermosaccharolyticum that directly convert cellulose to butanol.</title>
        <authorList>
            <person name="Li T."/>
            <person name="He J."/>
        </authorList>
    </citation>
    <scope>NUCLEOTIDE SEQUENCE [LARGE SCALE GENOMIC DNA]</scope>
    <source>
        <strain evidence="3 4">TG57</strain>
    </source>
</reference>
<gene>
    <name evidence="3" type="ORF">Thert_01377</name>
</gene>
<dbReference type="HAMAP" id="MF_00386">
    <property type="entry name" value="UPF0161_YidD"/>
    <property type="match status" value="1"/>
</dbReference>
<comment type="subcellular location">
    <subcellularLocation>
        <location evidence="2">Cell membrane</location>
        <topology evidence="2">Peripheral membrane protein</topology>
        <orientation evidence="2">Cytoplasmic side</orientation>
    </subcellularLocation>
</comment>
<proteinExistence type="inferred from homology"/>
<dbReference type="Proteomes" id="UP000214975">
    <property type="component" value="Chromosome"/>
</dbReference>
<dbReference type="Pfam" id="PF01809">
    <property type="entry name" value="YidD"/>
    <property type="match status" value="1"/>
</dbReference>
<accession>A0A223HY84</accession>
<sequence>MKYIFIYLIRFYQKFISPMKPKSCRFYPTCSQYAIDAIKKYGVLKGGIMALWRILRCNPFNPGGYDPVK</sequence>
<dbReference type="GeneID" id="93865532"/>
<keyword evidence="1 2" id="KW-0472">Membrane</keyword>
<dbReference type="GO" id="GO:0005886">
    <property type="term" value="C:plasma membrane"/>
    <property type="evidence" value="ECO:0007669"/>
    <property type="project" value="UniProtKB-SubCell"/>
</dbReference>
<evidence type="ECO:0000313" key="3">
    <source>
        <dbReference type="EMBL" id="AST57438.1"/>
    </source>
</evidence>
<dbReference type="InterPro" id="IPR002696">
    <property type="entry name" value="Membr_insert_effic_factor_YidD"/>
</dbReference>
<evidence type="ECO:0000256" key="2">
    <source>
        <dbReference type="HAMAP-Rule" id="MF_00386"/>
    </source>
</evidence>
<comment type="function">
    <text evidence="2">Could be involved in insertion of integral membrane proteins into the membrane.</text>
</comment>
<evidence type="ECO:0000313" key="4">
    <source>
        <dbReference type="Proteomes" id="UP000214975"/>
    </source>
</evidence>
<organism evidence="3 4">
    <name type="scientific">Thermoanaerobacterium thermosaccharolyticum</name>
    <name type="common">Clostridium thermosaccharolyticum</name>
    <dbReference type="NCBI Taxonomy" id="1517"/>
    <lineage>
        <taxon>Bacteria</taxon>
        <taxon>Bacillati</taxon>
        <taxon>Bacillota</taxon>
        <taxon>Clostridia</taxon>
        <taxon>Thermoanaerobacterales</taxon>
        <taxon>Thermoanaerobacteraceae</taxon>
        <taxon>Thermoanaerobacterium</taxon>
    </lineage>
</organism>
<keyword evidence="2" id="KW-1003">Cell membrane</keyword>
<evidence type="ECO:0000256" key="1">
    <source>
        <dbReference type="ARBA" id="ARBA00023136"/>
    </source>
</evidence>
<dbReference type="AlphaFoldDB" id="A0A223HY84"/>
<comment type="similarity">
    <text evidence="2">Belongs to the UPF0161 family.</text>
</comment>
<dbReference type="OMA" id="FHPGGHD"/>
<dbReference type="NCBIfam" id="TIGR00278">
    <property type="entry name" value="membrane protein insertion efficiency factor YidD"/>
    <property type="match status" value="1"/>
</dbReference>
<dbReference type="SMART" id="SM01234">
    <property type="entry name" value="Haemolytic"/>
    <property type="match status" value="1"/>
</dbReference>
<protein>
    <recommendedName>
        <fullName evidence="2">Putative membrane protein insertion efficiency factor</fullName>
    </recommendedName>
</protein>
<name>A0A223HY84_THETR</name>
<dbReference type="PANTHER" id="PTHR33383">
    <property type="entry name" value="MEMBRANE PROTEIN INSERTION EFFICIENCY FACTOR-RELATED"/>
    <property type="match status" value="1"/>
</dbReference>
<dbReference type="EMBL" id="CP016893">
    <property type="protein sequence ID" value="AST57438.1"/>
    <property type="molecule type" value="Genomic_DNA"/>
</dbReference>